<dbReference type="PROSITE" id="PS51724">
    <property type="entry name" value="SPOR"/>
    <property type="match status" value="1"/>
</dbReference>
<dbReference type="GO" id="GO:0016887">
    <property type="term" value="F:ATP hydrolysis activity"/>
    <property type="evidence" value="ECO:0007669"/>
    <property type="project" value="InterPro"/>
</dbReference>
<dbReference type="Pfam" id="PF13401">
    <property type="entry name" value="AAA_22"/>
    <property type="match status" value="1"/>
</dbReference>
<dbReference type="Pfam" id="PF05036">
    <property type="entry name" value="SPOR"/>
    <property type="match status" value="1"/>
</dbReference>
<dbReference type="GO" id="GO:0042834">
    <property type="term" value="F:peptidoglycan binding"/>
    <property type="evidence" value="ECO:0007669"/>
    <property type="project" value="InterPro"/>
</dbReference>
<dbReference type="InterPro" id="IPR052026">
    <property type="entry name" value="ExeA_AAA_ATPase_DNA-bind"/>
</dbReference>
<name>A0A974NH21_9GAMM</name>
<dbReference type="InterPro" id="IPR027417">
    <property type="entry name" value="P-loop_NTPase"/>
</dbReference>
<accession>A0A974NH21</accession>
<dbReference type="RefSeq" id="WP_201094430.1">
    <property type="nucleotide sequence ID" value="NZ_CP067393.1"/>
</dbReference>
<keyword evidence="4" id="KW-1185">Reference proteome</keyword>
<feature type="compositionally biased region" description="Low complexity" evidence="1">
    <location>
        <begin position="362"/>
        <end position="377"/>
    </location>
</feature>
<dbReference type="PANTHER" id="PTHR35894:SF7">
    <property type="entry name" value="GENERAL SECRETION PATHWAY PROTEIN A-RELATED"/>
    <property type="match status" value="1"/>
</dbReference>
<evidence type="ECO:0000256" key="1">
    <source>
        <dbReference type="SAM" id="MobiDB-lite"/>
    </source>
</evidence>
<protein>
    <submittedName>
        <fullName evidence="3">Flp pilus assembly complex ATPase component TadA</fullName>
    </submittedName>
</protein>
<sequence length="496" mass="54797">MNTLRADEPFLSYYQLDHDPFAARVPNFKFFPAQRKTILGQLHHLARHSQLMLLITGPKGSGKTLLRQALIASVNKDTIKIINVSAADCEKVSDVLALLAEELQATDNTVAAVIEQISKLSEQSISLYFMIDDADQLSENVIQLLLNLANEHLVSLHLFLFARPNLLDQLEHSSLVKEVTFNLPLTPYTLEETKEYLLLRLEGAGQELSIFTDEQLLEIYTKSGGWPGVINQVARDVLIENMQHHDGPDLFNNIDEGEDDVAFYAADTTREVKTTKPKLILPKKHLAIVGVIAIALVAILLFSKSPSTEQEPTIVASHYADLPSETGSGQVTQDIPLSTEVAPSNDQSSNNDTPVVDNAMLSPPTVTEPTTTVASPSQTTSSPVVNKPQQQTKPQQTATTVAQGNEWYRGKTATNYTIQVSVASNEKAAQDFIRKQSGSYQYFKRLRADKIDYVITQGEFTSRSAAQEAIKKLPAAIQESKPWVRTFASIKQELAN</sequence>
<dbReference type="InterPro" id="IPR049945">
    <property type="entry name" value="AAA_22"/>
</dbReference>
<dbReference type="Gene3D" id="3.40.50.300">
    <property type="entry name" value="P-loop containing nucleotide triphosphate hydrolases"/>
    <property type="match status" value="1"/>
</dbReference>
<dbReference type="AlphaFoldDB" id="A0A974NH21"/>
<feature type="domain" description="SPOR" evidence="2">
    <location>
        <begin position="410"/>
        <end position="486"/>
    </location>
</feature>
<feature type="region of interest" description="Disordered" evidence="1">
    <location>
        <begin position="340"/>
        <end position="399"/>
    </location>
</feature>
<dbReference type="SUPFAM" id="SSF52540">
    <property type="entry name" value="P-loop containing nucleoside triphosphate hydrolases"/>
    <property type="match status" value="1"/>
</dbReference>
<evidence type="ECO:0000313" key="3">
    <source>
        <dbReference type="EMBL" id="QQP86412.1"/>
    </source>
</evidence>
<organism evidence="3 4">
    <name type="scientific">Entomomonas asaccharolytica</name>
    <dbReference type="NCBI Taxonomy" id="2785331"/>
    <lineage>
        <taxon>Bacteria</taxon>
        <taxon>Pseudomonadati</taxon>
        <taxon>Pseudomonadota</taxon>
        <taxon>Gammaproteobacteria</taxon>
        <taxon>Pseudomonadales</taxon>
        <taxon>Pseudomonadaceae</taxon>
        <taxon>Entomomonas</taxon>
    </lineage>
</organism>
<evidence type="ECO:0000313" key="4">
    <source>
        <dbReference type="Proteomes" id="UP000595278"/>
    </source>
</evidence>
<dbReference type="Proteomes" id="UP000595278">
    <property type="component" value="Chromosome"/>
</dbReference>
<proteinExistence type="predicted"/>
<dbReference type="EMBL" id="CP067393">
    <property type="protein sequence ID" value="QQP86412.1"/>
    <property type="molecule type" value="Genomic_DNA"/>
</dbReference>
<reference evidence="3 4" key="1">
    <citation type="submission" date="2021-01" db="EMBL/GenBank/DDBJ databases">
        <title>Entomomonas sp. F2A isolated from a house cricket (Acheta domesticus).</title>
        <authorList>
            <person name="Spergser J."/>
            <person name="Busse H.-J."/>
        </authorList>
    </citation>
    <scope>NUCLEOTIDE SEQUENCE [LARGE SCALE GENOMIC DNA]</scope>
    <source>
        <strain evidence="3 4">F2A</strain>
    </source>
</reference>
<dbReference type="Gene3D" id="3.30.70.1070">
    <property type="entry name" value="Sporulation related repeat"/>
    <property type="match status" value="1"/>
</dbReference>
<feature type="compositionally biased region" description="Low complexity" evidence="1">
    <location>
        <begin position="387"/>
        <end position="399"/>
    </location>
</feature>
<dbReference type="InterPro" id="IPR036680">
    <property type="entry name" value="SPOR-like_sf"/>
</dbReference>
<dbReference type="KEGG" id="eaz:JHT90_04005"/>
<evidence type="ECO:0000259" key="2">
    <source>
        <dbReference type="PROSITE" id="PS51724"/>
    </source>
</evidence>
<dbReference type="InterPro" id="IPR007730">
    <property type="entry name" value="SPOR-like_dom"/>
</dbReference>
<dbReference type="PANTHER" id="PTHR35894">
    <property type="entry name" value="GENERAL SECRETION PATHWAY PROTEIN A-RELATED"/>
    <property type="match status" value="1"/>
</dbReference>
<gene>
    <name evidence="3" type="primary">tadA</name>
    <name evidence="3" type="ORF">JHT90_04005</name>
</gene>
<feature type="compositionally biased region" description="Polar residues" evidence="1">
    <location>
        <begin position="340"/>
        <end position="353"/>
    </location>
</feature>